<organism evidence="7 8">
    <name type="scientific">Cladorrhinum samala</name>
    <dbReference type="NCBI Taxonomy" id="585594"/>
    <lineage>
        <taxon>Eukaryota</taxon>
        <taxon>Fungi</taxon>
        <taxon>Dikarya</taxon>
        <taxon>Ascomycota</taxon>
        <taxon>Pezizomycotina</taxon>
        <taxon>Sordariomycetes</taxon>
        <taxon>Sordariomycetidae</taxon>
        <taxon>Sordariales</taxon>
        <taxon>Podosporaceae</taxon>
        <taxon>Cladorrhinum</taxon>
    </lineage>
</organism>
<keyword evidence="6" id="KW-0812">Transmembrane</keyword>
<evidence type="ECO:0000256" key="4">
    <source>
        <dbReference type="SAM" id="Coils"/>
    </source>
</evidence>
<keyword evidence="4" id="KW-0175">Coiled coil</keyword>
<keyword evidence="1" id="KW-0677">Repeat</keyword>
<gene>
    <name evidence="7" type="ORF">QBC42DRAFT_344196</name>
</gene>
<evidence type="ECO:0008006" key="9">
    <source>
        <dbReference type="Google" id="ProtNLM"/>
    </source>
</evidence>
<keyword evidence="8" id="KW-1185">Reference proteome</keyword>
<name>A0AAV9HW81_9PEZI</name>
<dbReference type="EMBL" id="MU864942">
    <property type="protein sequence ID" value="KAK4465139.1"/>
    <property type="molecule type" value="Genomic_DNA"/>
</dbReference>
<dbReference type="Proteomes" id="UP001321749">
    <property type="component" value="Unassembled WGS sequence"/>
</dbReference>
<keyword evidence="6" id="KW-1133">Transmembrane helix</keyword>
<keyword evidence="2 3" id="KW-0040">ANK repeat</keyword>
<evidence type="ECO:0000313" key="7">
    <source>
        <dbReference type="EMBL" id="KAK4465139.1"/>
    </source>
</evidence>
<dbReference type="Gene3D" id="1.25.40.20">
    <property type="entry name" value="Ankyrin repeat-containing domain"/>
    <property type="match status" value="1"/>
</dbReference>
<feature type="transmembrane region" description="Helical" evidence="6">
    <location>
        <begin position="904"/>
        <end position="929"/>
    </location>
</feature>
<feature type="region of interest" description="Disordered" evidence="5">
    <location>
        <begin position="618"/>
        <end position="646"/>
    </location>
</feature>
<evidence type="ECO:0000313" key="8">
    <source>
        <dbReference type="Proteomes" id="UP001321749"/>
    </source>
</evidence>
<feature type="coiled-coil region" evidence="4">
    <location>
        <begin position="844"/>
        <end position="871"/>
    </location>
</feature>
<dbReference type="AlphaFoldDB" id="A0AAV9HW81"/>
<dbReference type="PROSITE" id="PS50088">
    <property type="entry name" value="ANK_REPEAT"/>
    <property type="match status" value="2"/>
</dbReference>
<reference evidence="7" key="2">
    <citation type="submission" date="2023-06" db="EMBL/GenBank/DDBJ databases">
        <authorList>
            <consortium name="Lawrence Berkeley National Laboratory"/>
            <person name="Mondo S.J."/>
            <person name="Hensen N."/>
            <person name="Bonometti L."/>
            <person name="Westerberg I."/>
            <person name="Brannstrom I.O."/>
            <person name="Guillou S."/>
            <person name="Cros-Aarteil S."/>
            <person name="Calhoun S."/>
            <person name="Haridas S."/>
            <person name="Kuo A."/>
            <person name="Pangilinan J."/>
            <person name="Riley R."/>
            <person name="Labutti K."/>
            <person name="Andreopoulos B."/>
            <person name="Lipzen A."/>
            <person name="Chen C."/>
            <person name="Yanf M."/>
            <person name="Daum C."/>
            <person name="Ng V."/>
            <person name="Clum A."/>
            <person name="Steindorff A."/>
            <person name="Ohm R."/>
            <person name="Martin F."/>
            <person name="Silar P."/>
            <person name="Natvig D."/>
            <person name="Lalanne C."/>
            <person name="Gautier V."/>
            <person name="Ament-Velasquez S.L."/>
            <person name="Kruys A."/>
            <person name="Hutchinson M.I."/>
            <person name="Powell A.J."/>
            <person name="Barry K."/>
            <person name="Miller A.N."/>
            <person name="Grigoriev I.V."/>
            <person name="Debuchy R."/>
            <person name="Gladieux P."/>
            <person name="Thoren M.H."/>
            <person name="Johannesson H."/>
        </authorList>
    </citation>
    <scope>NUCLEOTIDE SEQUENCE</scope>
    <source>
        <strain evidence="7">PSN324</strain>
    </source>
</reference>
<evidence type="ECO:0000256" key="1">
    <source>
        <dbReference type="ARBA" id="ARBA00022737"/>
    </source>
</evidence>
<dbReference type="InterPro" id="IPR036770">
    <property type="entry name" value="Ankyrin_rpt-contain_sf"/>
</dbReference>
<proteinExistence type="predicted"/>
<feature type="region of interest" description="Disordered" evidence="5">
    <location>
        <begin position="27"/>
        <end position="70"/>
    </location>
</feature>
<feature type="repeat" description="ANK" evidence="3">
    <location>
        <begin position="326"/>
        <end position="358"/>
    </location>
</feature>
<dbReference type="PANTHER" id="PTHR24171">
    <property type="entry name" value="ANKYRIN REPEAT DOMAIN-CONTAINING PROTEIN 39-RELATED"/>
    <property type="match status" value="1"/>
</dbReference>
<dbReference type="Pfam" id="PF12796">
    <property type="entry name" value="Ank_2"/>
    <property type="match status" value="1"/>
</dbReference>
<accession>A0AAV9HW81</accession>
<comment type="caution">
    <text evidence="7">The sequence shown here is derived from an EMBL/GenBank/DDBJ whole genome shotgun (WGS) entry which is preliminary data.</text>
</comment>
<keyword evidence="6" id="KW-0472">Membrane</keyword>
<feature type="repeat" description="ANK" evidence="3">
    <location>
        <begin position="254"/>
        <end position="286"/>
    </location>
</feature>
<evidence type="ECO:0000256" key="5">
    <source>
        <dbReference type="SAM" id="MobiDB-lite"/>
    </source>
</evidence>
<evidence type="ECO:0000256" key="3">
    <source>
        <dbReference type="PROSITE-ProRule" id="PRU00023"/>
    </source>
</evidence>
<dbReference type="Pfam" id="PF00023">
    <property type="entry name" value="Ank"/>
    <property type="match status" value="1"/>
</dbReference>
<dbReference type="InterPro" id="IPR002110">
    <property type="entry name" value="Ankyrin_rpt"/>
</dbReference>
<dbReference type="PROSITE" id="PS50297">
    <property type="entry name" value="ANK_REP_REGION"/>
    <property type="match status" value="2"/>
</dbReference>
<reference evidence="7" key="1">
    <citation type="journal article" date="2023" name="Mol. Phylogenet. Evol.">
        <title>Genome-scale phylogeny and comparative genomics of the fungal order Sordariales.</title>
        <authorList>
            <person name="Hensen N."/>
            <person name="Bonometti L."/>
            <person name="Westerberg I."/>
            <person name="Brannstrom I.O."/>
            <person name="Guillou S."/>
            <person name="Cros-Aarteil S."/>
            <person name="Calhoun S."/>
            <person name="Haridas S."/>
            <person name="Kuo A."/>
            <person name="Mondo S."/>
            <person name="Pangilinan J."/>
            <person name="Riley R."/>
            <person name="LaButti K."/>
            <person name="Andreopoulos B."/>
            <person name="Lipzen A."/>
            <person name="Chen C."/>
            <person name="Yan M."/>
            <person name="Daum C."/>
            <person name="Ng V."/>
            <person name="Clum A."/>
            <person name="Steindorff A."/>
            <person name="Ohm R.A."/>
            <person name="Martin F."/>
            <person name="Silar P."/>
            <person name="Natvig D.O."/>
            <person name="Lalanne C."/>
            <person name="Gautier V."/>
            <person name="Ament-Velasquez S.L."/>
            <person name="Kruys A."/>
            <person name="Hutchinson M.I."/>
            <person name="Powell A.J."/>
            <person name="Barry K."/>
            <person name="Miller A.N."/>
            <person name="Grigoriev I.V."/>
            <person name="Debuchy R."/>
            <person name="Gladieux P."/>
            <person name="Hiltunen Thoren M."/>
            <person name="Johannesson H."/>
        </authorList>
    </citation>
    <scope>NUCLEOTIDE SEQUENCE</scope>
    <source>
        <strain evidence="7">PSN324</strain>
    </source>
</reference>
<dbReference type="Gene3D" id="1.20.58.340">
    <property type="entry name" value="Magnesium transport protein CorA, transmembrane region"/>
    <property type="match status" value="1"/>
</dbReference>
<dbReference type="SMART" id="SM00248">
    <property type="entry name" value="ANK"/>
    <property type="match status" value="5"/>
</dbReference>
<protein>
    <recommendedName>
        <fullName evidence="9">Ankyrin repeat protein</fullName>
    </recommendedName>
</protein>
<sequence>MCHIYAPEASVRSHCHKIMSAVTTIDNLDVEPDGDPERCETDGDPGPSRSQPDDSDDKIGNGGGLLSPEDVVVSPTSKKEIDNMLVAEETSGDVSLTQEVKDKKFWMACRRGDLAEVRYWLTLGANVNTEQEYWKPLWGWESTDRSSVKSMPEEDIDDEHEYLNDWERGDQKPQKRKARTLGVMSAMFVAVKERHLDVAQDLLEHRDIILGGRYTKEKDTAFSAAASLSGGDDLFRRFLIHSQLVEYLDVPSLGGYTPLCQLAVGGVVDRVRLILQHGANVNSLDSQGCSPLFLVIQYTIEPALRLETARLLLAYGADVNLATQGKGESPLHEAARKGDADLINLLLTWGARENAVNNENLRPVDCVPAERSDVKPLFDPINVRKLKKDRQDPWKSLQDVVVDEVCNEFALSYTCCGLSTAGRVDFESSEDPLGPALYHPAGTDRSCDEQMESWYCFGLKIREKESDIYKPEMTWVKALFGNVFHSYDKRGKREEFWDMMDFFDQTPTSGSGESCQLKPHVECCFRASVEAKFVSMAIPYIDFESDQYLDRLGHEEPEPGKQRKLADLKKAYPHPFDGASGIQHPRTLDQAYNHDGCEANSQSERDRDQVVYKGFRQLQSKAGRPSRTGSFMAQGQKPGEPPEGGIGSRLLMVNQLWLWKLGDGTVITASPERWHNGPEHTLFQVLRQSAPTEAWRSPDAFIEHALSTCITFPLDLHNLRLGFNISEVFESWIGHLSAQEVASFKKFCDFLDKLENAATAEAKQRLSKDLDAELSVTKEVKLIYEVRDVLDEIFMIRQICKIQDELLSKSYLIGLCKRPSTPWGKIQERSHGEFDQMPYPRRRLQSFVQELDRLEEKSKRVLENLNQLVQVKQAQSSLNESKLASLQAVRSAREAERSHELNNYIMLFTVVTVIFTPLSFMSAMFALSIEDFPLETRRANLGTSLPGLQGGCTALAKL</sequence>
<evidence type="ECO:0000256" key="6">
    <source>
        <dbReference type="SAM" id="Phobius"/>
    </source>
</evidence>
<evidence type="ECO:0000256" key="2">
    <source>
        <dbReference type="ARBA" id="ARBA00023043"/>
    </source>
</evidence>
<dbReference type="SUPFAM" id="SSF48403">
    <property type="entry name" value="Ankyrin repeat"/>
    <property type="match status" value="1"/>
</dbReference>